<dbReference type="PANTHER" id="PTHR42789:SF1">
    <property type="entry name" value="D-ISOMER SPECIFIC 2-HYDROXYACID DEHYDROGENASE FAMILY PROTEIN (AFU_ORTHOLOGUE AFUA_6G10090)"/>
    <property type="match status" value="1"/>
</dbReference>
<dbReference type="InterPro" id="IPR029752">
    <property type="entry name" value="D-isomer_DH_CS1"/>
</dbReference>
<evidence type="ECO:0000256" key="5">
    <source>
        <dbReference type="RuleBase" id="RU003719"/>
    </source>
</evidence>
<dbReference type="InterPro" id="IPR036291">
    <property type="entry name" value="NAD(P)-bd_dom_sf"/>
</dbReference>
<evidence type="ECO:0000256" key="1">
    <source>
        <dbReference type="ARBA" id="ARBA00005854"/>
    </source>
</evidence>
<dbReference type="GO" id="GO:0006564">
    <property type="term" value="P:L-serine biosynthetic process"/>
    <property type="evidence" value="ECO:0007669"/>
    <property type="project" value="UniProtKB-ARBA"/>
</dbReference>
<evidence type="ECO:0000256" key="3">
    <source>
        <dbReference type="ARBA" id="ARBA00023002"/>
    </source>
</evidence>
<dbReference type="OMA" id="PNVIMAP"/>
<dbReference type="Pfam" id="PF02826">
    <property type="entry name" value="2-Hacid_dh_C"/>
    <property type="match status" value="1"/>
</dbReference>
<dbReference type="GO" id="GO:0051287">
    <property type="term" value="F:NAD binding"/>
    <property type="evidence" value="ECO:0007669"/>
    <property type="project" value="InterPro"/>
</dbReference>
<evidence type="ECO:0000259" key="7">
    <source>
        <dbReference type="Pfam" id="PF02826"/>
    </source>
</evidence>
<evidence type="ECO:0000313" key="8">
    <source>
        <dbReference type="EMBL" id="KAJ5075587.1"/>
    </source>
</evidence>
<reference evidence="8" key="1">
    <citation type="submission" date="2022-10" db="EMBL/GenBank/DDBJ databases">
        <title>Novel sulphate-reducing endosymbionts in the free-living metamonad Anaeramoeba.</title>
        <authorList>
            <person name="Jerlstrom-Hultqvist J."/>
            <person name="Cepicka I."/>
            <person name="Gallot-Lavallee L."/>
            <person name="Salas-Leiva D."/>
            <person name="Curtis B.A."/>
            <person name="Zahonova K."/>
            <person name="Pipaliya S."/>
            <person name="Dacks J."/>
            <person name="Roger A.J."/>
        </authorList>
    </citation>
    <scope>NUCLEOTIDE SEQUENCE</scope>
    <source>
        <strain evidence="8">BMAN</strain>
    </source>
</reference>
<keyword evidence="4" id="KW-0520">NAD</keyword>
<accession>A0A9Q0LMF5</accession>
<evidence type="ECO:0000256" key="4">
    <source>
        <dbReference type="ARBA" id="ARBA00023027"/>
    </source>
</evidence>
<feature type="domain" description="D-isomer specific 2-hydroxyacid dehydrogenase NAD-binding" evidence="7">
    <location>
        <begin position="106"/>
        <end position="286"/>
    </location>
</feature>
<keyword evidence="2" id="KW-0028">Amino-acid biosynthesis</keyword>
<dbReference type="AlphaFoldDB" id="A0A9Q0LMF5"/>
<evidence type="ECO:0000256" key="2">
    <source>
        <dbReference type="ARBA" id="ARBA00022605"/>
    </source>
</evidence>
<dbReference type="InterPro" id="IPR050857">
    <property type="entry name" value="D-2-hydroxyacid_DH"/>
</dbReference>
<dbReference type="Proteomes" id="UP001149090">
    <property type="component" value="Unassembled WGS sequence"/>
</dbReference>
<dbReference type="PROSITE" id="PS00065">
    <property type="entry name" value="D_2_HYDROXYACID_DH_1"/>
    <property type="match status" value="1"/>
</dbReference>
<organism evidence="8 9">
    <name type="scientific">Anaeramoeba ignava</name>
    <name type="common">Anaerobic marine amoeba</name>
    <dbReference type="NCBI Taxonomy" id="1746090"/>
    <lineage>
        <taxon>Eukaryota</taxon>
        <taxon>Metamonada</taxon>
        <taxon>Anaeramoebidae</taxon>
        <taxon>Anaeramoeba</taxon>
    </lineage>
</organism>
<proteinExistence type="inferred from homology"/>
<dbReference type="SUPFAM" id="SSF51735">
    <property type="entry name" value="NAD(P)-binding Rossmann-fold domains"/>
    <property type="match status" value="1"/>
</dbReference>
<sequence length="328" mass="35542">MSLKVLIADKVDQQVLDGIKALGCEVTSNAGISADQLPNEIKGFDILIVRSTRVTADTINNSDLKMVIRAGAGVDTIDIDAATKKGVFVCNTPGANGSAVAELVVGMLICCDRKIAETTSRLKSGEWCKTSFQDSLGIRGRTLGIIGLGQIGRMVALTCQAMGMNIVSYDKYVSKEVMDSLNVGFCESVEEMLPKIDALTLHTVLTDETRHMLNKKTFAMMKDGCIIINASRGEVINQEDLVEAIKTKHLKVALDVFENEPPANGKDFSTHKELTSLLTCCTPHIGASTKQAAEMVGVHTVEIVEFFVKNSNTPPPRNVVNRELLEKK</sequence>
<protein>
    <submittedName>
        <fullName evidence="8">D-3-phosphoglycerate dehydrogenase</fullName>
    </submittedName>
</protein>
<dbReference type="EMBL" id="JAPDFW010000064">
    <property type="protein sequence ID" value="KAJ5075587.1"/>
    <property type="molecule type" value="Genomic_DNA"/>
</dbReference>
<evidence type="ECO:0000313" key="9">
    <source>
        <dbReference type="Proteomes" id="UP001149090"/>
    </source>
</evidence>
<dbReference type="PANTHER" id="PTHR42789">
    <property type="entry name" value="D-ISOMER SPECIFIC 2-HYDROXYACID DEHYDROGENASE FAMILY PROTEIN (AFU_ORTHOLOGUE AFUA_6G10090)"/>
    <property type="match status" value="1"/>
</dbReference>
<keyword evidence="9" id="KW-1185">Reference proteome</keyword>
<dbReference type="FunFam" id="3.40.50.720:FF:000041">
    <property type="entry name" value="D-3-phosphoglycerate dehydrogenase"/>
    <property type="match status" value="1"/>
</dbReference>
<dbReference type="Pfam" id="PF00389">
    <property type="entry name" value="2-Hacid_dh"/>
    <property type="match status" value="1"/>
</dbReference>
<dbReference type="GO" id="GO:0004617">
    <property type="term" value="F:phosphoglycerate dehydrogenase activity"/>
    <property type="evidence" value="ECO:0007669"/>
    <property type="project" value="UniProtKB-ARBA"/>
</dbReference>
<dbReference type="OrthoDB" id="298012at2759"/>
<feature type="domain" description="D-isomer specific 2-hydroxyacid dehydrogenase catalytic" evidence="6">
    <location>
        <begin position="5"/>
        <end position="321"/>
    </location>
</feature>
<evidence type="ECO:0000259" key="6">
    <source>
        <dbReference type="Pfam" id="PF00389"/>
    </source>
</evidence>
<dbReference type="PROSITE" id="PS00671">
    <property type="entry name" value="D_2_HYDROXYACID_DH_3"/>
    <property type="match status" value="1"/>
</dbReference>
<gene>
    <name evidence="8" type="ORF">M0811_07157</name>
</gene>
<dbReference type="InterPro" id="IPR006139">
    <property type="entry name" value="D-isomer_2_OHA_DH_cat_dom"/>
</dbReference>
<keyword evidence="3 5" id="KW-0560">Oxidoreductase</keyword>
<dbReference type="Gene3D" id="3.40.50.720">
    <property type="entry name" value="NAD(P)-binding Rossmann-like Domain"/>
    <property type="match status" value="2"/>
</dbReference>
<dbReference type="GO" id="GO:0047545">
    <property type="term" value="F:(S)-2-hydroxyglutarate dehydrogenase activity"/>
    <property type="evidence" value="ECO:0007669"/>
    <property type="project" value="UniProtKB-ARBA"/>
</dbReference>
<comment type="caution">
    <text evidence="8">The sequence shown here is derived from an EMBL/GenBank/DDBJ whole genome shotgun (WGS) entry which is preliminary data.</text>
</comment>
<comment type="similarity">
    <text evidence="1 5">Belongs to the D-isomer specific 2-hydroxyacid dehydrogenase family.</text>
</comment>
<dbReference type="InterPro" id="IPR029753">
    <property type="entry name" value="D-isomer_DH_CS"/>
</dbReference>
<name>A0A9Q0LMF5_ANAIG</name>
<dbReference type="InterPro" id="IPR006140">
    <property type="entry name" value="D-isomer_DH_NAD-bd"/>
</dbReference>
<dbReference type="CDD" id="cd12173">
    <property type="entry name" value="PGDH_4"/>
    <property type="match status" value="1"/>
</dbReference>
<dbReference type="SUPFAM" id="SSF52283">
    <property type="entry name" value="Formate/glycerate dehydrogenase catalytic domain-like"/>
    <property type="match status" value="1"/>
</dbReference>